<dbReference type="EMBL" id="HACG01013081">
    <property type="protein sequence ID" value="CEK59946.1"/>
    <property type="molecule type" value="Transcribed_RNA"/>
</dbReference>
<organism evidence="1">
    <name type="scientific">Arion vulgaris</name>
    <dbReference type="NCBI Taxonomy" id="1028688"/>
    <lineage>
        <taxon>Eukaryota</taxon>
        <taxon>Metazoa</taxon>
        <taxon>Spiralia</taxon>
        <taxon>Lophotrochozoa</taxon>
        <taxon>Mollusca</taxon>
        <taxon>Gastropoda</taxon>
        <taxon>Heterobranchia</taxon>
        <taxon>Euthyneura</taxon>
        <taxon>Panpulmonata</taxon>
        <taxon>Eupulmonata</taxon>
        <taxon>Stylommatophora</taxon>
        <taxon>Helicina</taxon>
        <taxon>Arionoidea</taxon>
        <taxon>Arionidae</taxon>
        <taxon>Arion</taxon>
    </lineage>
</organism>
<proteinExistence type="predicted"/>
<accession>A0A0B6YW29</accession>
<dbReference type="AlphaFoldDB" id="A0A0B6YW29"/>
<protein>
    <submittedName>
        <fullName evidence="1">Uncharacterized protein</fullName>
    </submittedName>
</protein>
<evidence type="ECO:0000313" key="1">
    <source>
        <dbReference type="EMBL" id="CEK59946.1"/>
    </source>
</evidence>
<gene>
    <name evidence="1" type="primary">ORF37939</name>
</gene>
<sequence length="49" mass="5827">MLWPNTISKRELLEVSAKECLSTIIQKRQWRCIEHVIHMETNFVTKTAL</sequence>
<feature type="non-terminal residue" evidence="1">
    <location>
        <position position="49"/>
    </location>
</feature>
<reference evidence="1" key="1">
    <citation type="submission" date="2014-12" db="EMBL/GenBank/DDBJ databases">
        <title>Insight into the proteome of Arion vulgaris.</title>
        <authorList>
            <person name="Aradska J."/>
            <person name="Bulat T."/>
            <person name="Smidak R."/>
            <person name="Sarate P."/>
            <person name="Gangsoo J."/>
            <person name="Sialana F."/>
            <person name="Bilban M."/>
            <person name="Lubec G."/>
        </authorList>
    </citation>
    <scope>NUCLEOTIDE SEQUENCE</scope>
    <source>
        <tissue evidence="1">Skin</tissue>
    </source>
</reference>
<name>A0A0B6YW29_9EUPU</name>